<protein>
    <submittedName>
        <fullName evidence="10">Ubiquitin-like domain-containing protein</fullName>
    </submittedName>
</protein>
<dbReference type="STRING" id="6313.A0A0K0DB97"/>
<dbReference type="Gene3D" id="3.10.20.90">
    <property type="entry name" value="Phosphatidylinositol 3-kinase Catalytic Subunit, Chain A, domain 1"/>
    <property type="match status" value="1"/>
</dbReference>
<dbReference type="GO" id="GO:0016020">
    <property type="term" value="C:membrane"/>
    <property type="evidence" value="ECO:0007669"/>
    <property type="project" value="UniProtKB-SubCell"/>
</dbReference>
<evidence type="ECO:0000256" key="3">
    <source>
        <dbReference type="ARBA" id="ARBA00022989"/>
    </source>
</evidence>
<dbReference type="SUPFAM" id="SSF54236">
    <property type="entry name" value="Ubiquitin-like"/>
    <property type="match status" value="1"/>
</dbReference>
<evidence type="ECO:0000259" key="8">
    <source>
        <dbReference type="PROSITE" id="PS50053"/>
    </source>
</evidence>
<evidence type="ECO:0000256" key="2">
    <source>
        <dbReference type="ARBA" id="ARBA00022692"/>
    </source>
</evidence>
<dbReference type="InterPro" id="IPR029071">
    <property type="entry name" value="Ubiquitin-like_domsf"/>
</dbReference>
<keyword evidence="4 7" id="KW-0472">Membrane</keyword>
<proteinExistence type="predicted"/>
<comment type="subcellular location">
    <subcellularLocation>
        <location evidence="1">Membrane</location>
    </subcellularLocation>
</comment>
<dbReference type="FunFam" id="3.10.20.90:FF:000046">
    <property type="entry name" value="Homocysteine-responsive endoplasmic reticulum-resident ubiquitin-like domain member 2 protein"/>
    <property type="match status" value="1"/>
</dbReference>
<dbReference type="InterPro" id="IPR039751">
    <property type="entry name" value="HERPUD1/2"/>
</dbReference>
<dbReference type="AlphaFoldDB" id="A0A0K0DB97"/>
<dbReference type="PANTHER" id="PTHR12943">
    <property type="entry name" value="HOMOCYSTEINE-RESPONSIVE ENDOPLASMIC RETICULUM-RESIDENT UNIQUITIN-LIKE DOMAIN HERPUD PROTEIN FAMILY MEMBER"/>
    <property type="match status" value="1"/>
</dbReference>
<evidence type="ECO:0000256" key="7">
    <source>
        <dbReference type="SAM" id="Phobius"/>
    </source>
</evidence>
<feature type="domain" description="Ubiquitin-like" evidence="8">
    <location>
        <begin position="67"/>
        <end position="128"/>
    </location>
</feature>
<dbReference type="PANTHER" id="PTHR12943:SF27">
    <property type="entry name" value="HOMOCYSTEINE-INDUCED ENDOPLASMIC RETICULUM PROTEIN, ISOFORM A"/>
    <property type="match status" value="1"/>
</dbReference>
<evidence type="ECO:0000256" key="1">
    <source>
        <dbReference type="ARBA" id="ARBA00004370"/>
    </source>
</evidence>
<evidence type="ECO:0000313" key="9">
    <source>
        <dbReference type="Proteomes" id="UP000035642"/>
    </source>
</evidence>
<sequence length="424" mass="47277">MEAAFQNYPGENMQKTIKNRQEGTELTKTRLRAAAARLVDVYQLIRDAHSAAYNCMASIENLATNTVELTVRCAFQTSKDIKVLCPLHWTIRMLKEHLHQVCSSHPAVTSQRLIFSGACLTDDMIIKDVIDQRKVVEGPQVLHLVCPLPQSSPPELRQRQIPGSVTKSTSSSASATVMQPSVGSSSMANYYEWYQRYYGASSSEQHERIQQYSRFYAAYMQQWYEYQSFMMNQMGYAASLGQQIGSDGNNRQTMNMTITRVLTARDGHAGIVPPNQADANVVQAAQQIPAEANVAAAAAVPGGRRDVLDLVYRAFRVLLFLSAVLLYSSVERFLAVITIALFIFFIQLRRNQQRQARVSEPAESNVNNNNAGEQSHGAAEEVQRAYIAPTPPTGFQIFLATCYSFITSFFTSLVPDHPVPIDLN</sequence>
<evidence type="ECO:0000313" key="10">
    <source>
        <dbReference type="WBParaSite" id="ACAC_0000766301-mRNA-1"/>
    </source>
</evidence>
<feature type="region of interest" description="Disordered" evidence="6">
    <location>
        <begin position="1"/>
        <end position="23"/>
    </location>
</feature>
<accession>A0A0K0DB97</accession>
<feature type="transmembrane region" description="Helical" evidence="7">
    <location>
        <begin position="333"/>
        <end position="349"/>
    </location>
</feature>
<keyword evidence="9" id="KW-1185">Reference proteome</keyword>
<keyword evidence="2 7" id="KW-0812">Transmembrane</keyword>
<keyword evidence="5" id="KW-0834">Unfolded protein response</keyword>
<reference evidence="10" key="2">
    <citation type="submission" date="2017-02" db="UniProtKB">
        <authorList>
            <consortium name="WormBaseParasite"/>
        </authorList>
    </citation>
    <scope>IDENTIFICATION</scope>
</reference>
<keyword evidence="3 7" id="KW-1133">Transmembrane helix</keyword>
<evidence type="ECO:0000256" key="4">
    <source>
        <dbReference type="ARBA" id="ARBA00023136"/>
    </source>
</evidence>
<dbReference type="PROSITE" id="PS50053">
    <property type="entry name" value="UBIQUITIN_2"/>
    <property type="match status" value="1"/>
</dbReference>
<dbReference type="Proteomes" id="UP000035642">
    <property type="component" value="Unassembled WGS sequence"/>
</dbReference>
<dbReference type="InterPro" id="IPR000626">
    <property type="entry name" value="Ubiquitin-like_dom"/>
</dbReference>
<evidence type="ECO:0000256" key="5">
    <source>
        <dbReference type="ARBA" id="ARBA00023230"/>
    </source>
</evidence>
<evidence type="ECO:0000256" key="6">
    <source>
        <dbReference type="SAM" id="MobiDB-lite"/>
    </source>
</evidence>
<organism evidence="9 10">
    <name type="scientific">Angiostrongylus cantonensis</name>
    <name type="common">Rat lungworm</name>
    <dbReference type="NCBI Taxonomy" id="6313"/>
    <lineage>
        <taxon>Eukaryota</taxon>
        <taxon>Metazoa</taxon>
        <taxon>Ecdysozoa</taxon>
        <taxon>Nematoda</taxon>
        <taxon>Chromadorea</taxon>
        <taxon>Rhabditida</taxon>
        <taxon>Rhabditina</taxon>
        <taxon>Rhabditomorpha</taxon>
        <taxon>Strongyloidea</taxon>
        <taxon>Metastrongylidae</taxon>
        <taxon>Angiostrongylus</taxon>
    </lineage>
</organism>
<dbReference type="WBParaSite" id="ACAC_0000766301-mRNA-1">
    <property type="protein sequence ID" value="ACAC_0000766301-mRNA-1"/>
    <property type="gene ID" value="ACAC_0000766301"/>
</dbReference>
<name>A0A0K0DB97_ANGCA</name>
<reference evidence="9" key="1">
    <citation type="submission" date="2012-09" db="EMBL/GenBank/DDBJ databases">
        <authorList>
            <person name="Martin A.A."/>
        </authorList>
    </citation>
    <scope>NUCLEOTIDE SEQUENCE</scope>
</reference>
<dbReference type="GO" id="GO:0030968">
    <property type="term" value="P:endoplasmic reticulum unfolded protein response"/>
    <property type="evidence" value="ECO:0007669"/>
    <property type="project" value="TreeGrafter"/>
</dbReference>